<dbReference type="NCBIfam" id="TIGR00229">
    <property type="entry name" value="sensory_box"/>
    <property type="match status" value="1"/>
</dbReference>
<evidence type="ECO:0000256" key="5">
    <source>
        <dbReference type="ARBA" id="ARBA00022692"/>
    </source>
</evidence>
<dbReference type="InterPro" id="IPR000014">
    <property type="entry name" value="PAS"/>
</dbReference>
<dbReference type="EMBL" id="PKTG01000018">
    <property type="protein sequence ID" value="PLX19812.1"/>
    <property type="molecule type" value="Genomic_DNA"/>
</dbReference>
<evidence type="ECO:0000256" key="12">
    <source>
        <dbReference type="SAM" id="Phobius"/>
    </source>
</evidence>
<evidence type="ECO:0000256" key="1">
    <source>
        <dbReference type="ARBA" id="ARBA00004651"/>
    </source>
</evidence>
<reference evidence="14 15" key="1">
    <citation type="submission" date="2017-11" db="EMBL/GenBank/DDBJ databases">
        <title>Genome-resolved metagenomics identifies genetic mobility, metabolic interactions, and unexpected diversity in perchlorate-reducing communities.</title>
        <authorList>
            <person name="Barnum T.P."/>
            <person name="Figueroa I.A."/>
            <person name="Carlstrom C.I."/>
            <person name="Lucas L.N."/>
            <person name="Engelbrektson A.L."/>
            <person name="Coates J.D."/>
        </authorList>
    </citation>
    <scope>NUCLEOTIDE SEQUENCE [LARGE SCALE GENOMIC DNA]</scope>
    <source>
        <strain evidence="14">BM706</strain>
    </source>
</reference>
<evidence type="ECO:0000313" key="15">
    <source>
        <dbReference type="Proteomes" id="UP000234857"/>
    </source>
</evidence>
<evidence type="ECO:0000313" key="14">
    <source>
        <dbReference type="EMBL" id="PLX19812.1"/>
    </source>
</evidence>
<keyword evidence="6" id="KW-0547">Nucleotide-binding</keyword>
<dbReference type="GO" id="GO:0005524">
    <property type="term" value="F:ATP binding"/>
    <property type="evidence" value="ECO:0007669"/>
    <property type="project" value="UniProtKB-KW"/>
</dbReference>
<dbReference type="PROSITE" id="PS50112">
    <property type="entry name" value="PAS"/>
    <property type="match status" value="1"/>
</dbReference>
<dbReference type="InterPro" id="IPR029151">
    <property type="entry name" value="Sensor-like_sf"/>
</dbReference>
<comment type="subcellular location">
    <subcellularLocation>
        <location evidence="1">Cell membrane</location>
        <topology evidence="1">Multi-pass membrane protein</topology>
    </subcellularLocation>
</comment>
<dbReference type="GO" id="GO:0000160">
    <property type="term" value="P:phosphorelay signal transduction system"/>
    <property type="evidence" value="ECO:0007669"/>
    <property type="project" value="UniProtKB-KW"/>
</dbReference>
<keyword evidence="2" id="KW-1003">Cell membrane</keyword>
<gene>
    <name evidence="14" type="ORF">C0601_00805</name>
</gene>
<evidence type="ECO:0000256" key="10">
    <source>
        <dbReference type="ARBA" id="ARBA00023012"/>
    </source>
</evidence>
<keyword evidence="3" id="KW-0597">Phosphoprotein</keyword>
<evidence type="ECO:0000256" key="7">
    <source>
        <dbReference type="ARBA" id="ARBA00022777"/>
    </source>
</evidence>
<dbReference type="Pfam" id="PF02743">
    <property type="entry name" value="dCache_1"/>
    <property type="match status" value="1"/>
</dbReference>
<sequence>MTGINRENNENMQVEKVEFYLRDNIFDEFKQLVKEVSEFSKINDALNAKEIKEDCSLKFSFEVLKKTYNADIVYLMNKNGDVIISTEYDNGKSLKGNNYRFREYFKRALKGNPVIFSATGVTTGERGIYFSAPIMVEGNVNGVFVLKLGVHEIERFLKDQNCYCFITAENDVVFISSKKDLLYTYTGEDIESIKKELITTRQFPSEKIKSPDYFDETKIKVGKTSYNYKKYSILNSQWKIYYLNDEKIYRLMSKQKKVLLIGNLLIAVLVIFILLLIENIKKRFHAENEVIKNEKKLRTVFDSAIEGFCETTEVGIIQNINGYFEVLLGYEKEELIGKNIIDFVKEDSVENFKKLMGIDQRACNNSNEIRLKRKNNVYIICLVCITKILDENSNQITSFIVFTDITTRKLSIEEKNKLNE</sequence>
<evidence type="ECO:0000256" key="8">
    <source>
        <dbReference type="ARBA" id="ARBA00022840"/>
    </source>
</evidence>
<keyword evidence="5 12" id="KW-0812">Transmembrane</keyword>
<comment type="caution">
    <text evidence="14">The sequence shown here is derived from an EMBL/GenBank/DDBJ whole genome shotgun (WGS) entry which is preliminary data.</text>
</comment>
<accession>A0A2N5ZMF7</accession>
<name>A0A2N5ZMF7_MUIH1</name>
<evidence type="ECO:0000256" key="4">
    <source>
        <dbReference type="ARBA" id="ARBA00022679"/>
    </source>
</evidence>
<keyword evidence="9 12" id="KW-1133">Transmembrane helix</keyword>
<protein>
    <recommendedName>
        <fullName evidence="13">PAS domain-containing protein</fullName>
    </recommendedName>
</protein>
<keyword evidence="4" id="KW-0808">Transferase</keyword>
<dbReference type="Pfam" id="PF13426">
    <property type="entry name" value="PAS_9"/>
    <property type="match status" value="1"/>
</dbReference>
<dbReference type="Proteomes" id="UP000234857">
    <property type="component" value="Unassembled WGS sequence"/>
</dbReference>
<evidence type="ECO:0000256" key="9">
    <source>
        <dbReference type="ARBA" id="ARBA00022989"/>
    </source>
</evidence>
<evidence type="ECO:0000256" key="3">
    <source>
        <dbReference type="ARBA" id="ARBA00022553"/>
    </source>
</evidence>
<dbReference type="AlphaFoldDB" id="A0A2N5ZMF7"/>
<dbReference type="GO" id="GO:0016301">
    <property type="term" value="F:kinase activity"/>
    <property type="evidence" value="ECO:0007669"/>
    <property type="project" value="UniProtKB-KW"/>
</dbReference>
<feature type="transmembrane region" description="Helical" evidence="12">
    <location>
        <begin position="258"/>
        <end position="277"/>
    </location>
</feature>
<evidence type="ECO:0000256" key="11">
    <source>
        <dbReference type="ARBA" id="ARBA00023136"/>
    </source>
</evidence>
<dbReference type="InterPro" id="IPR035965">
    <property type="entry name" value="PAS-like_dom_sf"/>
</dbReference>
<keyword evidence="10" id="KW-0902">Two-component regulatory system</keyword>
<dbReference type="SUPFAM" id="SSF55785">
    <property type="entry name" value="PYP-like sensor domain (PAS domain)"/>
    <property type="match status" value="1"/>
</dbReference>
<evidence type="ECO:0000256" key="6">
    <source>
        <dbReference type="ARBA" id="ARBA00022741"/>
    </source>
</evidence>
<dbReference type="SMART" id="SM00091">
    <property type="entry name" value="PAS"/>
    <property type="match status" value="1"/>
</dbReference>
<dbReference type="InterPro" id="IPR033479">
    <property type="entry name" value="dCache_1"/>
</dbReference>
<keyword evidence="11 12" id="KW-0472">Membrane</keyword>
<keyword evidence="8" id="KW-0067">ATP-binding</keyword>
<dbReference type="SUPFAM" id="SSF103190">
    <property type="entry name" value="Sensory domain-like"/>
    <property type="match status" value="1"/>
</dbReference>
<evidence type="ECO:0000256" key="2">
    <source>
        <dbReference type="ARBA" id="ARBA00022475"/>
    </source>
</evidence>
<keyword evidence="7" id="KW-0418">Kinase</keyword>
<evidence type="ECO:0000259" key="13">
    <source>
        <dbReference type="PROSITE" id="PS50112"/>
    </source>
</evidence>
<dbReference type="GO" id="GO:0005886">
    <property type="term" value="C:plasma membrane"/>
    <property type="evidence" value="ECO:0007669"/>
    <property type="project" value="UniProtKB-SubCell"/>
</dbReference>
<proteinExistence type="predicted"/>
<dbReference type="Gene3D" id="3.30.450.20">
    <property type="entry name" value="PAS domain"/>
    <property type="match status" value="3"/>
</dbReference>
<feature type="domain" description="PAS" evidence="13">
    <location>
        <begin position="293"/>
        <end position="366"/>
    </location>
</feature>
<dbReference type="CDD" id="cd00130">
    <property type="entry name" value="PAS"/>
    <property type="match status" value="1"/>
</dbReference>
<organism evidence="14 15">
    <name type="scientific">Muiribacterium halophilum</name>
    <dbReference type="NCBI Taxonomy" id="2053465"/>
    <lineage>
        <taxon>Bacteria</taxon>
        <taxon>Candidatus Muiribacteriota</taxon>
        <taxon>Candidatus Muiribacteriia</taxon>
        <taxon>Candidatus Muiribacteriales</taxon>
        <taxon>Candidatus Muiribacteriaceae</taxon>
        <taxon>Candidatus Muiribacterium</taxon>
    </lineage>
</organism>